<gene>
    <name evidence="1" type="ORF">RUMCAL_00928</name>
</gene>
<dbReference type="STRING" id="411473.RUMCAL_00928"/>
<organism evidence="1 2">
    <name type="scientific">Ruminococcus callidus ATCC 27760</name>
    <dbReference type="NCBI Taxonomy" id="411473"/>
    <lineage>
        <taxon>Bacteria</taxon>
        <taxon>Bacillati</taxon>
        <taxon>Bacillota</taxon>
        <taxon>Clostridia</taxon>
        <taxon>Eubacteriales</taxon>
        <taxon>Oscillospiraceae</taxon>
        <taxon>Ruminococcus</taxon>
    </lineage>
</organism>
<evidence type="ECO:0000313" key="1">
    <source>
        <dbReference type="EMBL" id="ERJ96712.1"/>
    </source>
</evidence>
<accession>U2KWP8</accession>
<dbReference type="EMBL" id="AWVF01000108">
    <property type="protein sequence ID" value="ERJ96712.1"/>
    <property type="molecule type" value="Genomic_DNA"/>
</dbReference>
<dbReference type="HOGENOM" id="CLU_2702559_0_0_9"/>
<reference evidence="1 2" key="1">
    <citation type="submission" date="2013-07" db="EMBL/GenBank/DDBJ databases">
        <authorList>
            <person name="Weinstock G."/>
            <person name="Sodergren E."/>
            <person name="Wylie T."/>
            <person name="Fulton L."/>
            <person name="Fulton R."/>
            <person name="Fronick C."/>
            <person name="O'Laughlin M."/>
            <person name="Godfrey J."/>
            <person name="Miner T."/>
            <person name="Herter B."/>
            <person name="Appelbaum E."/>
            <person name="Cordes M."/>
            <person name="Lek S."/>
            <person name="Wollam A."/>
            <person name="Pepin K.H."/>
            <person name="Palsikar V.B."/>
            <person name="Mitreva M."/>
            <person name="Wilson R.K."/>
        </authorList>
    </citation>
    <scope>NUCLEOTIDE SEQUENCE [LARGE SCALE GENOMIC DNA]</scope>
    <source>
        <strain evidence="1 2">ATCC 27760</strain>
    </source>
</reference>
<protein>
    <submittedName>
        <fullName evidence="1">Uncharacterized protein</fullName>
    </submittedName>
</protein>
<evidence type="ECO:0000313" key="2">
    <source>
        <dbReference type="Proteomes" id="UP000016662"/>
    </source>
</evidence>
<proteinExistence type="predicted"/>
<comment type="caution">
    <text evidence="1">The sequence shown here is derived from an EMBL/GenBank/DDBJ whole genome shotgun (WGS) entry which is preliminary data.</text>
</comment>
<keyword evidence="2" id="KW-1185">Reference proteome</keyword>
<name>U2KWP8_9FIRM</name>
<sequence>MKEHQKESALYLCDPSKNVTCQKSVCQSQCVLTTKVEYAKADADGSPIIVYKNRMEALSSILPKENGTASHGV</sequence>
<dbReference type="AlphaFoldDB" id="U2KWP8"/>
<dbReference type="RefSeq" id="WP_021682392.1">
    <property type="nucleotide sequence ID" value="NZ_KI260415.1"/>
</dbReference>
<dbReference type="Proteomes" id="UP000016662">
    <property type="component" value="Unassembled WGS sequence"/>
</dbReference>